<dbReference type="Proteomes" id="UP000269721">
    <property type="component" value="Unassembled WGS sequence"/>
</dbReference>
<proteinExistence type="predicted"/>
<dbReference type="PANTHER" id="PTHR22893">
    <property type="entry name" value="NADH OXIDOREDUCTASE-RELATED"/>
    <property type="match status" value="1"/>
</dbReference>
<dbReference type="Pfam" id="PF00724">
    <property type="entry name" value="Oxidored_FMN"/>
    <property type="match status" value="1"/>
</dbReference>
<dbReference type="OrthoDB" id="276546at2759"/>
<protein>
    <recommendedName>
        <fullName evidence="1">NADH:flavin oxidoreductase/NADH oxidase N-terminal domain-containing protein</fullName>
    </recommendedName>
</protein>
<sequence length="245" mass="26569">MTVSLASPLEIGELTIKNRFVLASLTRNRNPGTVPNELNVEHYRQRSTAGLILSEGVMIEPLGAEWTNAPGIYSEKQIAGWCKVTDAVHVEGSLIFAQLWHIGRTAHPTLQAGQPNVGPSAVAAKGGKFRQLEGYVGAIEDPQRYIDLYRIAAQNAKRAGFDGVEVHSANGYLPHQFIDSTANKRTDKWGGSNENRTRFTIEAVKAAIEGFGDASRVGIKLSPSGGYNDVGDSEEILVPTYTHLV</sequence>
<organism evidence="2 3">
    <name type="scientific">Blyttiomyces helicus</name>
    <dbReference type="NCBI Taxonomy" id="388810"/>
    <lineage>
        <taxon>Eukaryota</taxon>
        <taxon>Fungi</taxon>
        <taxon>Fungi incertae sedis</taxon>
        <taxon>Chytridiomycota</taxon>
        <taxon>Chytridiomycota incertae sedis</taxon>
        <taxon>Chytridiomycetes</taxon>
        <taxon>Chytridiomycetes incertae sedis</taxon>
        <taxon>Blyttiomyces</taxon>
    </lineage>
</organism>
<accession>A0A4P9WBH4</accession>
<dbReference type="Gene3D" id="3.20.20.70">
    <property type="entry name" value="Aldolase class I"/>
    <property type="match status" value="1"/>
</dbReference>
<dbReference type="InterPro" id="IPR045247">
    <property type="entry name" value="Oye-like"/>
</dbReference>
<dbReference type="AlphaFoldDB" id="A0A4P9WBH4"/>
<gene>
    <name evidence="2" type="ORF">BDK51DRAFT_20470</name>
</gene>
<dbReference type="SUPFAM" id="SSF51395">
    <property type="entry name" value="FMN-linked oxidoreductases"/>
    <property type="match status" value="1"/>
</dbReference>
<evidence type="ECO:0000313" key="3">
    <source>
        <dbReference type="Proteomes" id="UP000269721"/>
    </source>
</evidence>
<reference evidence="3" key="1">
    <citation type="journal article" date="2018" name="Nat. Microbiol.">
        <title>Leveraging single-cell genomics to expand the fungal tree of life.</title>
        <authorList>
            <person name="Ahrendt S.R."/>
            <person name="Quandt C.A."/>
            <person name="Ciobanu D."/>
            <person name="Clum A."/>
            <person name="Salamov A."/>
            <person name="Andreopoulos B."/>
            <person name="Cheng J.F."/>
            <person name="Woyke T."/>
            <person name="Pelin A."/>
            <person name="Henrissat B."/>
            <person name="Reynolds N.K."/>
            <person name="Benny G.L."/>
            <person name="Smith M.E."/>
            <person name="James T.Y."/>
            <person name="Grigoriev I.V."/>
        </authorList>
    </citation>
    <scope>NUCLEOTIDE SEQUENCE [LARGE SCALE GENOMIC DNA]</scope>
</reference>
<name>A0A4P9WBH4_9FUNG</name>
<keyword evidence="3" id="KW-1185">Reference proteome</keyword>
<dbReference type="EMBL" id="KZ995988">
    <property type="protein sequence ID" value="RKO89612.1"/>
    <property type="molecule type" value="Genomic_DNA"/>
</dbReference>
<dbReference type="PANTHER" id="PTHR22893:SF91">
    <property type="entry name" value="NADPH DEHYDROGENASE 2-RELATED"/>
    <property type="match status" value="1"/>
</dbReference>
<evidence type="ECO:0000313" key="2">
    <source>
        <dbReference type="EMBL" id="RKO89612.1"/>
    </source>
</evidence>
<dbReference type="GO" id="GO:0010181">
    <property type="term" value="F:FMN binding"/>
    <property type="evidence" value="ECO:0007669"/>
    <property type="project" value="InterPro"/>
</dbReference>
<feature type="non-terminal residue" evidence="2">
    <location>
        <position position="245"/>
    </location>
</feature>
<dbReference type="InterPro" id="IPR001155">
    <property type="entry name" value="OxRdtase_FMN_N"/>
</dbReference>
<dbReference type="InterPro" id="IPR013785">
    <property type="entry name" value="Aldolase_TIM"/>
</dbReference>
<dbReference type="GO" id="GO:0016491">
    <property type="term" value="F:oxidoreductase activity"/>
    <property type="evidence" value="ECO:0007669"/>
    <property type="project" value="InterPro"/>
</dbReference>
<evidence type="ECO:0000259" key="1">
    <source>
        <dbReference type="Pfam" id="PF00724"/>
    </source>
</evidence>
<feature type="domain" description="NADH:flavin oxidoreductase/NADH oxidase N-terminal" evidence="1">
    <location>
        <begin position="5"/>
        <end position="236"/>
    </location>
</feature>